<gene>
    <name evidence="2" type="ORF">P0082_00160</name>
</gene>
<feature type="region of interest" description="Disordered" evidence="1">
    <location>
        <begin position="34"/>
        <end position="71"/>
    </location>
</feature>
<feature type="compositionally biased region" description="Basic and acidic residues" evidence="1">
    <location>
        <begin position="56"/>
        <end position="71"/>
    </location>
</feature>
<protein>
    <submittedName>
        <fullName evidence="2">Uncharacterized protein</fullName>
    </submittedName>
</protein>
<accession>A0ABY8MH54</accession>
<dbReference type="Proteomes" id="UP001228690">
    <property type="component" value="Chromosome"/>
</dbReference>
<name>A0ABY8MH54_9SPIO</name>
<sequence>MGFSDFLPLVIVCEATSVPPSELKVRVKVVLDAGGSLLPGGSEQAPKNKKRKREIKKQEKRDKENNFLDKK</sequence>
<proteinExistence type="predicted"/>
<dbReference type="EMBL" id="CP123443">
    <property type="protein sequence ID" value="WGK69304.1"/>
    <property type="molecule type" value="Genomic_DNA"/>
</dbReference>
<keyword evidence="3" id="KW-1185">Reference proteome</keyword>
<organism evidence="2 3">
    <name type="scientific">Candidatus Haliotispira prima</name>
    <dbReference type="NCBI Taxonomy" id="3034016"/>
    <lineage>
        <taxon>Bacteria</taxon>
        <taxon>Pseudomonadati</taxon>
        <taxon>Spirochaetota</taxon>
        <taxon>Spirochaetia</taxon>
        <taxon>Spirochaetales</taxon>
        <taxon>Spirochaetaceae</taxon>
        <taxon>Candidatus Haliotispira</taxon>
    </lineage>
</organism>
<evidence type="ECO:0000313" key="2">
    <source>
        <dbReference type="EMBL" id="WGK69304.1"/>
    </source>
</evidence>
<evidence type="ECO:0000256" key="1">
    <source>
        <dbReference type="SAM" id="MobiDB-lite"/>
    </source>
</evidence>
<evidence type="ECO:0000313" key="3">
    <source>
        <dbReference type="Proteomes" id="UP001228690"/>
    </source>
</evidence>
<reference evidence="2 3" key="1">
    <citation type="submission" date="2023-04" db="EMBL/GenBank/DDBJ databases">
        <title>Spirochaete genome identified in red abalone sample constitutes a novel genus.</title>
        <authorList>
            <person name="Sharma S.P."/>
            <person name="Purcell C.M."/>
            <person name="Hyde J.R."/>
            <person name="Severin A.J."/>
        </authorList>
    </citation>
    <scope>NUCLEOTIDE SEQUENCE [LARGE SCALE GENOMIC DNA]</scope>
    <source>
        <strain evidence="2 3">SP-2023</strain>
    </source>
</reference>
<dbReference type="RefSeq" id="WP_326927486.1">
    <property type="nucleotide sequence ID" value="NZ_CP123443.1"/>
</dbReference>